<keyword evidence="3" id="KW-1185">Reference proteome</keyword>
<gene>
    <name evidence="2" type="ORF">KQJ23_12585</name>
</gene>
<feature type="chain" id="PRO_5045796458" evidence="1">
    <location>
        <begin position="23"/>
        <end position="98"/>
    </location>
</feature>
<keyword evidence="1" id="KW-0732">Signal</keyword>
<reference evidence="2 3" key="1">
    <citation type="submission" date="2021-06" db="EMBL/GenBank/DDBJ databases">
        <authorList>
            <person name="Sun Q."/>
            <person name="Li D."/>
        </authorList>
    </citation>
    <scope>NUCLEOTIDE SEQUENCE [LARGE SCALE GENOMIC DNA]</scope>
    <source>
        <strain evidence="2 3">MSJ-6</strain>
    </source>
</reference>
<organism evidence="2 3">
    <name type="scientific">Paenibacillus brevis</name>
    <dbReference type="NCBI Taxonomy" id="2841508"/>
    <lineage>
        <taxon>Bacteria</taxon>
        <taxon>Bacillati</taxon>
        <taxon>Bacillota</taxon>
        <taxon>Bacilli</taxon>
        <taxon>Bacillales</taxon>
        <taxon>Paenibacillaceae</taxon>
        <taxon>Paenibacillus</taxon>
    </lineage>
</organism>
<accession>A0ABS6FR06</accession>
<dbReference type="RefSeq" id="WP_216479250.1">
    <property type="nucleotide sequence ID" value="NZ_JAHLQJ010000010.1"/>
</dbReference>
<sequence length="98" mass="11257">MKNLLWIMVLVVVLSACGNPQSADKESMMSDVKIYLSTYEVEGEIDDNIAKISIANIERINEGYTGDDKDDFGRITQLMKMRAYDEVKEIYDRLKTKK</sequence>
<dbReference type="PROSITE" id="PS51257">
    <property type="entry name" value="PROKAR_LIPOPROTEIN"/>
    <property type="match status" value="1"/>
</dbReference>
<protein>
    <submittedName>
        <fullName evidence="2">Uncharacterized protein</fullName>
    </submittedName>
</protein>
<dbReference type="EMBL" id="JAHLQJ010000010">
    <property type="protein sequence ID" value="MBU5672665.1"/>
    <property type="molecule type" value="Genomic_DNA"/>
</dbReference>
<dbReference type="Proteomes" id="UP000743001">
    <property type="component" value="Unassembled WGS sequence"/>
</dbReference>
<evidence type="ECO:0000313" key="3">
    <source>
        <dbReference type="Proteomes" id="UP000743001"/>
    </source>
</evidence>
<comment type="caution">
    <text evidence="2">The sequence shown here is derived from an EMBL/GenBank/DDBJ whole genome shotgun (WGS) entry which is preliminary data.</text>
</comment>
<evidence type="ECO:0000313" key="2">
    <source>
        <dbReference type="EMBL" id="MBU5672665.1"/>
    </source>
</evidence>
<feature type="signal peptide" evidence="1">
    <location>
        <begin position="1"/>
        <end position="22"/>
    </location>
</feature>
<name>A0ABS6FR06_9BACL</name>
<proteinExistence type="predicted"/>
<evidence type="ECO:0000256" key="1">
    <source>
        <dbReference type="SAM" id="SignalP"/>
    </source>
</evidence>